<dbReference type="Proteomes" id="UP000614261">
    <property type="component" value="Unassembled WGS sequence"/>
</dbReference>
<protein>
    <submittedName>
        <fullName evidence="2">Uncharacterized protein</fullName>
    </submittedName>
</protein>
<organism evidence="2 3">
    <name type="scientific">Blastomonas aquatica</name>
    <dbReference type="NCBI Taxonomy" id="1510276"/>
    <lineage>
        <taxon>Bacteria</taxon>
        <taxon>Pseudomonadati</taxon>
        <taxon>Pseudomonadota</taxon>
        <taxon>Alphaproteobacteria</taxon>
        <taxon>Sphingomonadales</taxon>
        <taxon>Sphingomonadaceae</taxon>
        <taxon>Blastomonas</taxon>
    </lineage>
</organism>
<sequence length="217" mass="23493">MPLGSGNHPQIAIQHGSVRAQDRTGTYRSDSARTGNSFADPFVVIAACGKIMAMRRIHAGSLVLVSSLLGCQSGTPSAETTQRVVEESQAQSVFGVKPNWLKFTDKPELFDRVRDQAYSYCLSGGRINMECADKQDEAVEASVLAIHIASAQAEMTNKDALGTKERWVAINPDIAPRVAKECWSLYEEHGASDARILAVCLGNLTDYSPLIQLPVAN</sequence>
<comment type="caution">
    <text evidence="2">The sequence shown here is derived from an EMBL/GenBank/DDBJ whole genome shotgun (WGS) entry which is preliminary data.</text>
</comment>
<name>A0ABQ1JFZ7_9SPHN</name>
<dbReference type="EMBL" id="BMGD01000004">
    <property type="protein sequence ID" value="GGB67578.1"/>
    <property type="molecule type" value="Genomic_DNA"/>
</dbReference>
<reference evidence="3" key="1">
    <citation type="journal article" date="2019" name="Int. J. Syst. Evol. Microbiol.">
        <title>The Global Catalogue of Microorganisms (GCM) 10K type strain sequencing project: providing services to taxonomists for standard genome sequencing and annotation.</title>
        <authorList>
            <consortium name="The Broad Institute Genomics Platform"/>
            <consortium name="The Broad Institute Genome Sequencing Center for Infectious Disease"/>
            <person name="Wu L."/>
            <person name="Ma J."/>
        </authorList>
    </citation>
    <scope>NUCLEOTIDE SEQUENCE [LARGE SCALE GENOMIC DNA]</scope>
    <source>
        <strain evidence="3">CGMCC 1.12851</strain>
    </source>
</reference>
<gene>
    <name evidence="2" type="ORF">GCM10010833_23420</name>
</gene>
<keyword evidence="3" id="KW-1185">Reference proteome</keyword>
<evidence type="ECO:0000256" key="1">
    <source>
        <dbReference type="SAM" id="MobiDB-lite"/>
    </source>
</evidence>
<evidence type="ECO:0000313" key="3">
    <source>
        <dbReference type="Proteomes" id="UP000614261"/>
    </source>
</evidence>
<feature type="region of interest" description="Disordered" evidence="1">
    <location>
        <begin position="1"/>
        <end position="32"/>
    </location>
</feature>
<feature type="compositionally biased region" description="Polar residues" evidence="1">
    <location>
        <begin position="23"/>
        <end position="32"/>
    </location>
</feature>
<proteinExistence type="predicted"/>
<evidence type="ECO:0000313" key="2">
    <source>
        <dbReference type="EMBL" id="GGB67578.1"/>
    </source>
</evidence>
<accession>A0ABQ1JFZ7</accession>